<dbReference type="InterPro" id="IPR036770">
    <property type="entry name" value="Ankyrin_rpt-contain_sf"/>
</dbReference>
<dbReference type="Proteomes" id="UP000262712">
    <property type="component" value="Chromosome"/>
</dbReference>
<dbReference type="PANTHER" id="PTHR24198:SF165">
    <property type="entry name" value="ANKYRIN REPEAT-CONTAINING PROTEIN-RELATED"/>
    <property type="match status" value="1"/>
</dbReference>
<evidence type="ECO:0000256" key="2">
    <source>
        <dbReference type="ARBA" id="ARBA00023043"/>
    </source>
</evidence>
<organism evidence="5 6">
    <name type="scientific">Malaciobacter molluscorum LMG 25693</name>
    <dbReference type="NCBI Taxonomy" id="870501"/>
    <lineage>
        <taxon>Bacteria</taxon>
        <taxon>Pseudomonadati</taxon>
        <taxon>Campylobacterota</taxon>
        <taxon>Epsilonproteobacteria</taxon>
        <taxon>Campylobacterales</taxon>
        <taxon>Arcobacteraceae</taxon>
        <taxon>Malaciobacter</taxon>
    </lineage>
</organism>
<reference evidence="4 7" key="2">
    <citation type="submission" date="2018-08" db="EMBL/GenBank/DDBJ databases">
        <title>Complete genome of the Arcobacter molluscorum type strain LMG 25693.</title>
        <authorList>
            <person name="Miller W.G."/>
            <person name="Yee E."/>
            <person name="Bono J.L."/>
        </authorList>
    </citation>
    <scope>NUCLEOTIDE SEQUENCE [LARGE SCALE GENOMIC DNA]</scope>
    <source>
        <strain evidence="4 7">CECT 7696</strain>
    </source>
</reference>
<dbReference type="Proteomes" id="UP000221222">
    <property type="component" value="Unassembled WGS sequence"/>
</dbReference>
<evidence type="ECO:0000313" key="5">
    <source>
        <dbReference type="EMBL" id="PHO17986.1"/>
    </source>
</evidence>
<dbReference type="Pfam" id="PF12796">
    <property type="entry name" value="Ank_2"/>
    <property type="match status" value="3"/>
</dbReference>
<feature type="repeat" description="ANK" evidence="3">
    <location>
        <begin position="954"/>
        <end position="986"/>
    </location>
</feature>
<dbReference type="Gene3D" id="1.25.40.20">
    <property type="entry name" value="Ankyrin repeat-containing domain"/>
    <property type="match status" value="5"/>
</dbReference>
<keyword evidence="6" id="KW-1185">Reference proteome</keyword>
<dbReference type="RefSeq" id="WP_099342535.1">
    <property type="nucleotide sequence ID" value="NZ_CP032098.1"/>
</dbReference>
<name>A0A2G1DI12_9BACT</name>
<gene>
    <name evidence="4" type="ORF">AMOL_2390</name>
    <name evidence="5" type="ORF">CPU12_07775</name>
</gene>
<dbReference type="PANTHER" id="PTHR24198">
    <property type="entry name" value="ANKYRIN REPEAT AND PROTEIN KINASE DOMAIN-CONTAINING PROTEIN"/>
    <property type="match status" value="1"/>
</dbReference>
<accession>A0A2G1DI12</accession>
<evidence type="ECO:0000313" key="6">
    <source>
        <dbReference type="Proteomes" id="UP000221222"/>
    </source>
</evidence>
<evidence type="ECO:0000256" key="3">
    <source>
        <dbReference type="PROSITE-ProRule" id="PRU00023"/>
    </source>
</evidence>
<dbReference type="AlphaFoldDB" id="A0A2G1DI12"/>
<reference evidence="5 6" key="1">
    <citation type="submission" date="2017-09" db="EMBL/GenBank/DDBJ databases">
        <title>Arcobacter canalis sp. nov., a new species isolated from a water canal contaminated with urban sewage.</title>
        <authorList>
            <person name="Perez-Cataluna A."/>
            <person name="Salas-Masso N."/>
            <person name="Figueras M.J."/>
        </authorList>
    </citation>
    <scope>NUCLEOTIDE SEQUENCE [LARGE SCALE GENOMIC DNA]</scope>
    <source>
        <strain evidence="5 6">F98-3</strain>
    </source>
</reference>
<dbReference type="SUPFAM" id="SSF48403">
    <property type="entry name" value="Ankyrin repeat"/>
    <property type="match status" value="2"/>
</dbReference>
<dbReference type="PROSITE" id="PS50088">
    <property type="entry name" value="ANK_REPEAT"/>
    <property type="match status" value="2"/>
</dbReference>
<proteinExistence type="predicted"/>
<evidence type="ECO:0000313" key="4">
    <source>
        <dbReference type="EMBL" id="AXX93332.1"/>
    </source>
</evidence>
<keyword evidence="1" id="KW-0677">Repeat</keyword>
<evidence type="ECO:0000313" key="7">
    <source>
        <dbReference type="Proteomes" id="UP000262712"/>
    </source>
</evidence>
<feature type="repeat" description="ANK" evidence="3">
    <location>
        <begin position="766"/>
        <end position="798"/>
    </location>
</feature>
<dbReference type="EMBL" id="CP032098">
    <property type="protein sequence ID" value="AXX93332.1"/>
    <property type="molecule type" value="Genomic_DNA"/>
</dbReference>
<protein>
    <submittedName>
        <fullName evidence="4">Ankyrin domain-containing protein</fullName>
    </submittedName>
</protein>
<dbReference type="InterPro" id="IPR002110">
    <property type="entry name" value="Ankyrin_rpt"/>
</dbReference>
<dbReference type="SMART" id="SM00248">
    <property type="entry name" value="ANK"/>
    <property type="match status" value="16"/>
</dbReference>
<dbReference type="KEGG" id="amol:AMOL_2390"/>
<sequence>MILKNLLKKNKENNIDSLIKEGKINKIIKYLEKNNINIEENLEEYLTLAIKSKNTDFLKYLQTLNLKFPETIDNLNILSFALSITSNLDIISLIIKSELFSKEYKYGLTPCEMALEKNYDYELFKVLIDNDILENSPSRLPFLHQLIESNEIEDTTRGAIFVYLLEKKKDVDLNQEALNTDPLIVKAYKKEEYTLLSLFLVFGARLKFIANEYEEIFDQKDMKALSSVLLEKQPKEDYKYFVPYLNYEDLETFINSLQSTKDMQILLYIAKNILLNNAQKINIFKLALEKGCDINETSDDIEEENVIQYICRSFVFGKNLEVVKFLFEEGAIFNLNKKQPLVFCINGNETHLIKYLVEEQNININELNHAGEGAINGFIDYTYLDTVDKQIEMFELLVELGLDINQKVIGKNTDEYPKSSIIDILMPDKNNHALLKYILKNHTNLEISQSISFMFKNELDDETCKIIIDKNPTYEIESYFEKEFNKNSYKYNAEFLDMAIDWQRYEVAQYILDNYPQIKGYNENISLIFLAFNKEFSLEFIKKLILKDPNLNREYKSEDKFGTTITQTSLIQVLRYTIKNEQIDYVYKIIEFLIENGADASIPLRKHNIADYYLDEEGALICGVLFDEIPFKLFDLLIEKGNINPNKPVSNLNQTQIQSLLYSRDIQDEHKFEALKYFHNKCGLDLQHLDRKGYNLFLKASSNCLPKCLQYLIELGSDIHIVGGEDNSPAIHKAISNYYFVDKTKRAQTVKVLIDAGVDLEQFDSEQLTALMSASKYGCFESLVTLLENGANPNSKNETNANAANVLITEDYQRTEHFYSYDDKENFEENKSKILAVLKDYGCDLDNVPLEGSTILNNAIGYNLKTIFNTLLQLDIDINKPDKNGTTPIMVAIEFGDIYFVNSLLQNPNINLLVEDNAGENLIYKAIKRENDSKVIDLIDYLVENGVPIKNLENGMNPLIFASYFSHFNLFEYLLNFVDDINTKDSFGLSAISWTLQSNLNIPLEQRLEAIKTLVALNADINDFDTHGRTAFHYCVYTHNDLVFDYLIKEKKQIDINKKDAEGNSPITLLILNYFNNIYKDNIDFFEYFFTKLVSNGADIQDAKLFIEKYEDDDYLKSFVESF</sequence>
<dbReference type="EMBL" id="NXFY01000010">
    <property type="protein sequence ID" value="PHO17986.1"/>
    <property type="molecule type" value="Genomic_DNA"/>
</dbReference>
<evidence type="ECO:0000256" key="1">
    <source>
        <dbReference type="ARBA" id="ARBA00022737"/>
    </source>
</evidence>
<keyword evidence="2 3" id="KW-0040">ANK repeat</keyword>